<name>A0A645FAF0_9ZZZZ</name>
<dbReference type="AlphaFoldDB" id="A0A645FAF0"/>
<protein>
    <submittedName>
        <fullName evidence="1">Uncharacterized protein</fullName>
    </submittedName>
</protein>
<accession>A0A645FAF0</accession>
<proteinExistence type="predicted"/>
<organism evidence="1">
    <name type="scientific">bioreactor metagenome</name>
    <dbReference type="NCBI Taxonomy" id="1076179"/>
    <lineage>
        <taxon>unclassified sequences</taxon>
        <taxon>metagenomes</taxon>
        <taxon>ecological metagenomes</taxon>
    </lineage>
</organism>
<gene>
    <name evidence="1" type="ORF">SDC9_156825</name>
</gene>
<dbReference type="EMBL" id="VSSQ01055648">
    <property type="protein sequence ID" value="MPN09534.1"/>
    <property type="molecule type" value="Genomic_DNA"/>
</dbReference>
<evidence type="ECO:0000313" key="1">
    <source>
        <dbReference type="EMBL" id="MPN09534.1"/>
    </source>
</evidence>
<sequence>MHEFGGVDQLVGLGAHFLAHALETAAAGLQVGHADHIVVAHGHCETVGHRTGQCPGRCVAAMLGVERADLVHAVEILGGVGQILEVDQAAQARHQHAVGAGRKVALDAIEQGLGGRAGCALRHFGCGP</sequence>
<reference evidence="1" key="1">
    <citation type="submission" date="2019-08" db="EMBL/GenBank/DDBJ databases">
        <authorList>
            <person name="Kucharzyk K."/>
            <person name="Murdoch R.W."/>
            <person name="Higgins S."/>
            <person name="Loffler F."/>
        </authorList>
    </citation>
    <scope>NUCLEOTIDE SEQUENCE</scope>
</reference>
<comment type="caution">
    <text evidence="1">The sequence shown here is derived from an EMBL/GenBank/DDBJ whole genome shotgun (WGS) entry which is preliminary data.</text>
</comment>